<dbReference type="PANTHER" id="PTHR10963">
    <property type="entry name" value="GLYCOSYL HYDROLASE-RELATED"/>
    <property type="match status" value="1"/>
</dbReference>
<keyword evidence="4" id="KW-1185">Reference proteome</keyword>
<name>A0A2P8ECF6_9BACT</name>
<comment type="similarity">
    <text evidence="1">Belongs to the glycosyl hydrolase 16 family.</text>
</comment>
<evidence type="ECO:0000313" key="3">
    <source>
        <dbReference type="EMBL" id="PSL07156.1"/>
    </source>
</evidence>
<dbReference type="InterPro" id="IPR035992">
    <property type="entry name" value="Ricin_B-like_lectins"/>
</dbReference>
<accession>A0A2P8ECF6</accession>
<dbReference type="Pfam" id="PF14200">
    <property type="entry name" value="RicinB_lectin_2"/>
    <property type="match status" value="1"/>
</dbReference>
<organism evidence="3 4">
    <name type="scientific">Cecembia rubra</name>
    <dbReference type="NCBI Taxonomy" id="1485585"/>
    <lineage>
        <taxon>Bacteria</taxon>
        <taxon>Pseudomonadati</taxon>
        <taxon>Bacteroidota</taxon>
        <taxon>Cytophagia</taxon>
        <taxon>Cytophagales</taxon>
        <taxon>Cyclobacteriaceae</taxon>
        <taxon>Cecembia</taxon>
    </lineage>
</organism>
<dbReference type="InterPro" id="IPR013320">
    <property type="entry name" value="ConA-like_dom_sf"/>
</dbReference>
<sequence>MIKYITFSILPFLLIVNTCQTLDDFESKKFDNKQSKSFAMVDPDSPIGIQPNIVSPNNSNSRVSAPPSGKWNLVWSDEFNGSTLDESKWIKSVSTRSRSLSNRDPALKDWQWVADHAYLDGNGELTLKASKNAVDSMQCGAVETRNLYEPKYGFIEVRMKIAETTKGNHSAFWFQGHNMDNVDGTGNDGAEIDVFESAWTGDFTKAVVHIDGYGTDKKSNTKRYDTPDLHTGYHTWGLKWDSLSLTIYYDGVEKVSYSGIWVPQVVEWIWLSVGASFGDGDFGSQPIGVLSEAKLDYVRVWQKSDFDPTVDYFRLVNKESGKFIRTAGSADDSYIEQAQISQNGNWSTWVIEYTSRDYFYIVNEGTGKYFRPVDNSVGTNVQLKPTSFNGAWTQWKLVDAGGGYYHIQNKLTDLNLRVPNTTNSGIPLEMTDTNGGWTKWQLVPAY</sequence>
<dbReference type="RefSeq" id="WP_106565283.1">
    <property type="nucleotide sequence ID" value="NZ_PYGF01000001.1"/>
</dbReference>
<dbReference type="InterPro" id="IPR000757">
    <property type="entry name" value="Beta-glucanase-like"/>
</dbReference>
<reference evidence="3 4" key="1">
    <citation type="submission" date="2018-03" db="EMBL/GenBank/DDBJ databases">
        <title>Genomic Encyclopedia of Archaeal and Bacterial Type Strains, Phase II (KMG-II): from individual species to whole genera.</title>
        <authorList>
            <person name="Goeker M."/>
        </authorList>
    </citation>
    <scope>NUCLEOTIDE SEQUENCE [LARGE SCALE GENOMIC DNA]</scope>
    <source>
        <strain evidence="3 4">DSM 28057</strain>
    </source>
</reference>
<comment type="caution">
    <text evidence="3">The sequence shown here is derived from an EMBL/GenBank/DDBJ whole genome shotgun (WGS) entry which is preliminary data.</text>
</comment>
<dbReference type="CDD" id="cd00161">
    <property type="entry name" value="beta-trefoil_Ricin-like"/>
    <property type="match status" value="1"/>
</dbReference>
<dbReference type="EMBL" id="PYGF01000001">
    <property type="protein sequence ID" value="PSL07156.1"/>
    <property type="molecule type" value="Genomic_DNA"/>
</dbReference>
<dbReference type="Pfam" id="PF00722">
    <property type="entry name" value="Glyco_hydro_16"/>
    <property type="match status" value="1"/>
</dbReference>
<dbReference type="PANTHER" id="PTHR10963:SF55">
    <property type="entry name" value="GLYCOSIDE HYDROLASE FAMILY 16 PROTEIN"/>
    <property type="match status" value="1"/>
</dbReference>
<dbReference type="SUPFAM" id="SSF49899">
    <property type="entry name" value="Concanavalin A-like lectins/glucanases"/>
    <property type="match status" value="1"/>
</dbReference>
<gene>
    <name evidence="3" type="ORF">CLV48_10185</name>
</gene>
<evidence type="ECO:0000313" key="4">
    <source>
        <dbReference type="Proteomes" id="UP000240708"/>
    </source>
</evidence>
<proteinExistence type="inferred from homology"/>
<protein>
    <submittedName>
        <fullName evidence="3">Ricin-type beta-trefoil lectin protein</fullName>
    </submittedName>
</protein>
<dbReference type="InterPro" id="IPR050546">
    <property type="entry name" value="Glycosyl_Hydrlase_16"/>
</dbReference>
<feature type="domain" description="GH16" evidence="2">
    <location>
        <begin position="48"/>
        <end position="306"/>
    </location>
</feature>
<keyword evidence="3" id="KW-0430">Lectin</keyword>
<dbReference type="GO" id="GO:0004553">
    <property type="term" value="F:hydrolase activity, hydrolyzing O-glycosyl compounds"/>
    <property type="evidence" value="ECO:0007669"/>
    <property type="project" value="InterPro"/>
</dbReference>
<dbReference type="GO" id="GO:0005975">
    <property type="term" value="P:carbohydrate metabolic process"/>
    <property type="evidence" value="ECO:0007669"/>
    <property type="project" value="InterPro"/>
</dbReference>
<dbReference type="Gene3D" id="2.80.10.50">
    <property type="match status" value="1"/>
</dbReference>
<dbReference type="AlphaFoldDB" id="A0A2P8ECF6"/>
<dbReference type="PROSITE" id="PS51762">
    <property type="entry name" value="GH16_2"/>
    <property type="match status" value="1"/>
</dbReference>
<dbReference type="SUPFAM" id="SSF50370">
    <property type="entry name" value="Ricin B-like lectins"/>
    <property type="match status" value="1"/>
</dbReference>
<dbReference type="Proteomes" id="UP000240708">
    <property type="component" value="Unassembled WGS sequence"/>
</dbReference>
<dbReference type="GO" id="GO:0030246">
    <property type="term" value="F:carbohydrate binding"/>
    <property type="evidence" value="ECO:0007669"/>
    <property type="project" value="UniProtKB-KW"/>
</dbReference>
<evidence type="ECO:0000256" key="1">
    <source>
        <dbReference type="ARBA" id="ARBA00006865"/>
    </source>
</evidence>
<dbReference type="InterPro" id="IPR000772">
    <property type="entry name" value="Ricin_B_lectin"/>
</dbReference>
<evidence type="ECO:0000259" key="2">
    <source>
        <dbReference type="PROSITE" id="PS51762"/>
    </source>
</evidence>
<dbReference type="OrthoDB" id="1421570at2"/>
<dbReference type="Gene3D" id="2.60.120.200">
    <property type="match status" value="1"/>
</dbReference>